<gene>
    <name evidence="1" type="ORF">BN869_000005414_1</name>
</gene>
<reference evidence="1" key="1">
    <citation type="submission" date="2015-01" db="EMBL/GenBank/DDBJ databases">
        <authorList>
            <person name="Durling Mikael"/>
        </authorList>
    </citation>
    <scope>NUCLEOTIDE SEQUENCE</scope>
</reference>
<dbReference type="EMBL" id="CDPU01000013">
    <property type="protein sequence ID" value="CEO49357.1"/>
    <property type="molecule type" value="Genomic_DNA"/>
</dbReference>
<organism evidence="1">
    <name type="scientific">Bionectria ochroleuca</name>
    <name type="common">Gliocladium roseum</name>
    <dbReference type="NCBI Taxonomy" id="29856"/>
    <lineage>
        <taxon>Eukaryota</taxon>
        <taxon>Fungi</taxon>
        <taxon>Dikarya</taxon>
        <taxon>Ascomycota</taxon>
        <taxon>Pezizomycotina</taxon>
        <taxon>Sordariomycetes</taxon>
        <taxon>Hypocreomycetidae</taxon>
        <taxon>Hypocreales</taxon>
        <taxon>Bionectriaceae</taxon>
        <taxon>Clonostachys</taxon>
    </lineage>
</organism>
<accession>A0A0B7K1E0</accession>
<protein>
    <submittedName>
        <fullName evidence="1">Uncharacterized protein</fullName>
    </submittedName>
</protein>
<sequence length="62" mass="6684">MLWVVQLDESAAAGTNLICFPIFVVVNVPDAHVCLGDVLDSPGDRTSYSAGYPNHECNDSYP</sequence>
<dbReference type="AlphaFoldDB" id="A0A0B7K1E0"/>
<proteinExistence type="predicted"/>
<evidence type="ECO:0000313" key="1">
    <source>
        <dbReference type="EMBL" id="CEO49357.1"/>
    </source>
</evidence>
<name>A0A0B7K1E0_BIOOC</name>